<keyword evidence="3" id="KW-1185">Reference proteome</keyword>
<feature type="compositionally biased region" description="Low complexity" evidence="1">
    <location>
        <begin position="397"/>
        <end position="408"/>
    </location>
</feature>
<dbReference type="RefSeq" id="WP_253758496.1">
    <property type="nucleotide sequence ID" value="NZ_BAABKA010000005.1"/>
</dbReference>
<evidence type="ECO:0000256" key="1">
    <source>
        <dbReference type="SAM" id="MobiDB-lite"/>
    </source>
</evidence>
<reference evidence="2" key="1">
    <citation type="submission" date="2022-06" db="EMBL/GenBank/DDBJ databases">
        <title>Sequencing the genomes of 1000 actinobacteria strains.</title>
        <authorList>
            <person name="Klenk H.-P."/>
        </authorList>
    </citation>
    <scope>NUCLEOTIDE SEQUENCE</scope>
    <source>
        <strain evidence="2">DSM 46694</strain>
    </source>
</reference>
<organism evidence="2 3">
    <name type="scientific">Nonomuraea thailandensis</name>
    <dbReference type="NCBI Taxonomy" id="1188745"/>
    <lineage>
        <taxon>Bacteria</taxon>
        <taxon>Bacillati</taxon>
        <taxon>Actinomycetota</taxon>
        <taxon>Actinomycetes</taxon>
        <taxon>Streptosporangiales</taxon>
        <taxon>Streptosporangiaceae</taxon>
        <taxon>Nonomuraea</taxon>
    </lineage>
</organism>
<evidence type="ECO:0000313" key="2">
    <source>
        <dbReference type="EMBL" id="MCP2365316.1"/>
    </source>
</evidence>
<name>A0A9X2GUF3_9ACTN</name>
<evidence type="ECO:0008006" key="4">
    <source>
        <dbReference type="Google" id="ProtNLM"/>
    </source>
</evidence>
<dbReference type="Proteomes" id="UP001139648">
    <property type="component" value="Unassembled WGS sequence"/>
</dbReference>
<sequence length="434" mass="47799">MVNDIRRRVNRLRKQMLNQNRTIDDIAVEIRIQFGLTPLAAYRSALGMSQPEVVDHYREQSPSAVMDQPLLSRLEMFPAFGSRAPLATHIITLASVYRTTPLTLLDPNSLDRLAAQERDILIRCNAGFAAAPPRLGEIALPSSSTVQVRLPAPGSLQEEVEMIARRAMRFATGAEGSNVGPETLQQIRSEVAHVAQLYPRQPLVHLLGSLAELQDMVFRLLEGRQRPTESADLYLLSGIISGMLAKASHDLGNPHAAMTQARAAIVCAENAGHDGLRTWVRVLQSMIAYWAGNPHEAARYVDAGAEHAARTASTSAVWLPAQAARVWGVLGHAERVNEAITQAEEARERVQRDELDEFGGIMTFARPRQLYYAADAQVWLPDRNAAPPTPRQRRSPPTRTPMTTSSRSAMRPARGRTSRSPAFIWANSTAPPTP</sequence>
<dbReference type="AlphaFoldDB" id="A0A9X2GUF3"/>
<dbReference type="EMBL" id="JAMZEB010000002">
    <property type="protein sequence ID" value="MCP2365316.1"/>
    <property type="molecule type" value="Genomic_DNA"/>
</dbReference>
<comment type="caution">
    <text evidence="2">The sequence shown here is derived from an EMBL/GenBank/DDBJ whole genome shotgun (WGS) entry which is preliminary data.</text>
</comment>
<gene>
    <name evidence="2" type="ORF">HD597_012336</name>
</gene>
<evidence type="ECO:0000313" key="3">
    <source>
        <dbReference type="Proteomes" id="UP001139648"/>
    </source>
</evidence>
<protein>
    <recommendedName>
        <fullName evidence="4">XRE family transcriptional regulator</fullName>
    </recommendedName>
</protein>
<feature type="region of interest" description="Disordered" evidence="1">
    <location>
        <begin position="382"/>
        <end position="434"/>
    </location>
</feature>
<accession>A0A9X2GUF3</accession>
<proteinExistence type="predicted"/>